<organism evidence="2 3">
    <name type="scientific">Paenibacillus brasilensis</name>
    <dbReference type="NCBI Taxonomy" id="128574"/>
    <lineage>
        <taxon>Bacteria</taxon>
        <taxon>Bacillati</taxon>
        <taxon>Bacillota</taxon>
        <taxon>Bacilli</taxon>
        <taxon>Bacillales</taxon>
        <taxon>Paenibacillaceae</taxon>
        <taxon>Paenibacillus</taxon>
    </lineage>
</organism>
<accession>A0ABU0KYD4</accession>
<protein>
    <submittedName>
        <fullName evidence="2">Uncharacterized protein</fullName>
    </submittedName>
</protein>
<reference evidence="2 3" key="1">
    <citation type="submission" date="2023-07" db="EMBL/GenBank/DDBJ databases">
        <title>Genomic Encyclopedia of Type Strains, Phase IV (KMG-IV): sequencing the most valuable type-strain genomes for metagenomic binning, comparative biology and taxonomic classification.</title>
        <authorList>
            <person name="Goeker M."/>
        </authorList>
    </citation>
    <scope>NUCLEOTIDE SEQUENCE [LARGE SCALE GENOMIC DNA]</scope>
    <source>
        <strain evidence="2 3">DSM 14914</strain>
    </source>
</reference>
<name>A0ABU0KYD4_9BACL</name>
<comment type="caution">
    <text evidence="2">The sequence shown here is derived from an EMBL/GenBank/DDBJ whole genome shotgun (WGS) entry which is preliminary data.</text>
</comment>
<sequence length="65" mass="6985">MPSRSVATGGPSPGLRGMYDDSFDGGSNGPYVDTVDALCWSPQTMRRMGLTSRMVETMGSPYVSY</sequence>
<gene>
    <name evidence="2" type="ORF">QOZ95_001519</name>
</gene>
<dbReference type="RefSeq" id="WP_152381834.1">
    <property type="nucleotide sequence ID" value="NZ_CP045298.1"/>
</dbReference>
<proteinExistence type="predicted"/>
<dbReference type="EMBL" id="JAUSWA010000006">
    <property type="protein sequence ID" value="MDQ0493361.1"/>
    <property type="molecule type" value="Genomic_DNA"/>
</dbReference>
<keyword evidence="3" id="KW-1185">Reference proteome</keyword>
<evidence type="ECO:0000313" key="3">
    <source>
        <dbReference type="Proteomes" id="UP001242811"/>
    </source>
</evidence>
<dbReference type="Proteomes" id="UP001242811">
    <property type="component" value="Unassembled WGS sequence"/>
</dbReference>
<feature type="region of interest" description="Disordered" evidence="1">
    <location>
        <begin position="1"/>
        <end position="23"/>
    </location>
</feature>
<evidence type="ECO:0000256" key="1">
    <source>
        <dbReference type="SAM" id="MobiDB-lite"/>
    </source>
</evidence>
<evidence type="ECO:0000313" key="2">
    <source>
        <dbReference type="EMBL" id="MDQ0493361.1"/>
    </source>
</evidence>